<evidence type="ECO:0000256" key="1">
    <source>
        <dbReference type="ARBA" id="ARBA00022723"/>
    </source>
</evidence>
<evidence type="ECO:0000256" key="5">
    <source>
        <dbReference type="SAM" id="MobiDB-lite"/>
    </source>
</evidence>
<reference evidence="8" key="1">
    <citation type="journal article" date="2014" name="Genome Announc.">
        <title>Draft genome sequence of Rhodosporidium toruloides CECT1137, an oleaginous yeast of biotechnological interest.</title>
        <authorList>
            <person name="Morin N."/>
            <person name="Calcas X."/>
            <person name="Devillers H."/>
            <person name="Durrens P."/>
            <person name="Sherman D.J."/>
            <person name="Nicaud J.-M."/>
            <person name="Neuveglise C."/>
        </authorList>
    </citation>
    <scope>NUCLEOTIDE SEQUENCE</scope>
    <source>
        <strain evidence="8">CECT1137</strain>
    </source>
</reference>
<feature type="compositionally biased region" description="Acidic residues" evidence="5">
    <location>
        <begin position="390"/>
        <end position="400"/>
    </location>
</feature>
<protein>
    <submittedName>
        <fullName evidence="8">RHTO0S02e13564g1_1</fullName>
    </submittedName>
</protein>
<feature type="region of interest" description="Disordered" evidence="5">
    <location>
        <begin position="309"/>
        <end position="400"/>
    </location>
</feature>
<dbReference type="AlphaFoldDB" id="A0A061AIC8"/>
<dbReference type="PANTHER" id="PTHR10131">
    <property type="entry name" value="TNF RECEPTOR ASSOCIATED FACTOR"/>
    <property type="match status" value="1"/>
</dbReference>
<dbReference type="UniPathway" id="UPA00143"/>
<feature type="domain" description="SIAH-type" evidence="7">
    <location>
        <begin position="176"/>
        <end position="233"/>
    </location>
</feature>
<evidence type="ECO:0000256" key="2">
    <source>
        <dbReference type="ARBA" id="ARBA00022771"/>
    </source>
</evidence>
<dbReference type="Gene3D" id="3.30.40.10">
    <property type="entry name" value="Zinc/RING finger domain, C3HC4 (zinc finger)"/>
    <property type="match status" value="2"/>
</dbReference>
<dbReference type="GO" id="GO:0016567">
    <property type="term" value="P:protein ubiquitination"/>
    <property type="evidence" value="ECO:0007669"/>
    <property type="project" value="UniProtKB-UniPathway"/>
</dbReference>
<feature type="region of interest" description="Disordered" evidence="5">
    <location>
        <begin position="52"/>
        <end position="149"/>
    </location>
</feature>
<dbReference type="InterPro" id="IPR001293">
    <property type="entry name" value="Znf_TRAF"/>
</dbReference>
<evidence type="ECO:0000313" key="8">
    <source>
        <dbReference type="EMBL" id="CDR37332.1"/>
    </source>
</evidence>
<keyword evidence="1 4" id="KW-0479">Metal-binding</keyword>
<feature type="compositionally biased region" description="Acidic residues" evidence="5">
    <location>
        <begin position="52"/>
        <end position="61"/>
    </location>
</feature>
<gene>
    <name evidence="8" type="ORF">RHTO0S_02e13564g</name>
</gene>
<feature type="compositionally biased region" description="Basic and acidic residues" evidence="5">
    <location>
        <begin position="115"/>
        <end position="129"/>
    </location>
</feature>
<feature type="zinc finger region" description="TRAF-type" evidence="4">
    <location>
        <begin position="200"/>
        <end position="247"/>
    </location>
</feature>
<dbReference type="SUPFAM" id="SSF49599">
    <property type="entry name" value="TRAF domain-like"/>
    <property type="match status" value="1"/>
</dbReference>
<dbReference type="PANTHER" id="PTHR10131:SF157">
    <property type="entry name" value="RECEPTOR-ASSOCIATED FACTOR, PUTATIVE-RELATED"/>
    <property type="match status" value="1"/>
</dbReference>
<organism evidence="8">
    <name type="scientific">Rhodotorula toruloides</name>
    <name type="common">Yeast</name>
    <name type="synonym">Rhodosporidium toruloides</name>
    <dbReference type="NCBI Taxonomy" id="5286"/>
    <lineage>
        <taxon>Eukaryota</taxon>
        <taxon>Fungi</taxon>
        <taxon>Dikarya</taxon>
        <taxon>Basidiomycota</taxon>
        <taxon>Pucciniomycotina</taxon>
        <taxon>Microbotryomycetes</taxon>
        <taxon>Sporidiobolales</taxon>
        <taxon>Sporidiobolaceae</taxon>
        <taxon>Rhodotorula</taxon>
    </lineage>
</organism>
<feature type="compositionally biased region" description="Basic and acidic residues" evidence="5">
    <location>
        <begin position="355"/>
        <end position="364"/>
    </location>
</feature>
<dbReference type="PROSITE" id="PS51081">
    <property type="entry name" value="ZF_SIAH"/>
    <property type="match status" value="1"/>
</dbReference>
<evidence type="ECO:0000259" key="6">
    <source>
        <dbReference type="PROSITE" id="PS50145"/>
    </source>
</evidence>
<dbReference type="OrthoDB" id="1630758at2759"/>
<dbReference type="GO" id="GO:0043122">
    <property type="term" value="P:regulation of canonical NF-kappaB signal transduction"/>
    <property type="evidence" value="ECO:0007669"/>
    <property type="project" value="TreeGrafter"/>
</dbReference>
<evidence type="ECO:0000259" key="7">
    <source>
        <dbReference type="PROSITE" id="PS51081"/>
    </source>
</evidence>
<dbReference type="GO" id="GO:0008270">
    <property type="term" value="F:zinc ion binding"/>
    <property type="evidence" value="ECO:0007669"/>
    <property type="project" value="UniProtKB-KW"/>
</dbReference>
<dbReference type="EMBL" id="LK052937">
    <property type="protein sequence ID" value="CDR37332.1"/>
    <property type="molecule type" value="Genomic_DNA"/>
</dbReference>
<dbReference type="InterPro" id="IPR013010">
    <property type="entry name" value="Znf_SIAH"/>
</dbReference>
<sequence>MGIDRALFAKGKVPEYLICPCCKDVLENPSEICDQAHLICGLCGPELYGTEDDVEEEEEKEPEPPKKRARTLAEAAPGLEQEFASQAQAGERDESETPAPANGAERDGEEEEENGERTGSEGDSEHDGLQDQDNQEGATGSEGDGNGTGVCPICQEPLLDPADVRPAKAIRRIIQELTVNCAHLSFGCLWTGILRDQPKHDETCEYRPLPCVHAEQGCGFSGPKDTHAKHEERDCLFATVSCPRKNCERFSGTRNDLKAHEDECDAFECETPGCPTMTTKRMLPIHQLACTEYTRLYKKSMRTIKRLKSELEKAKNPTSSNSRPVAEITLDDNDNSPTPSAPSKRSAEVYIKTESPLKRLRVNEPENDDEQMQEGSQPAQDAAAAAGAGADEEEEDLRPL</sequence>
<feature type="domain" description="TRAF-type" evidence="6">
    <location>
        <begin position="200"/>
        <end position="247"/>
    </location>
</feature>
<name>A0A061AIC8_RHOTO</name>
<evidence type="ECO:0000256" key="4">
    <source>
        <dbReference type="PROSITE-ProRule" id="PRU00207"/>
    </source>
</evidence>
<evidence type="ECO:0000256" key="3">
    <source>
        <dbReference type="ARBA" id="ARBA00022833"/>
    </source>
</evidence>
<proteinExistence type="predicted"/>
<dbReference type="InterPro" id="IPR013083">
    <property type="entry name" value="Znf_RING/FYVE/PHD"/>
</dbReference>
<accession>A0A061AIC8</accession>
<dbReference type="PROSITE" id="PS50145">
    <property type="entry name" value="ZF_TRAF"/>
    <property type="match status" value="1"/>
</dbReference>
<keyword evidence="2 4" id="KW-0863">Zinc-finger</keyword>
<keyword evidence="3 4" id="KW-0862">Zinc</keyword>